<dbReference type="CDD" id="cd12954">
    <property type="entry name" value="MMP_TTHA0227_like_1"/>
    <property type="match status" value="1"/>
</dbReference>
<dbReference type="Gene3D" id="3.30.2010.20">
    <property type="match status" value="1"/>
</dbReference>
<dbReference type="Pfam" id="PF06262">
    <property type="entry name" value="Zincin_1"/>
    <property type="match status" value="1"/>
</dbReference>
<proteinExistence type="predicted"/>
<dbReference type="EMBL" id="CP090958">
    <property type="protein sequence ID" value="WGW14088.1"/>
    <property type="molecule type" value="Genomic_DNA"/>
</dbReference>
<protein>
    <submittedName>
        <fullName evidence="1">Metallopeptidase family protein</fullName>
    </submittedName>
</protein>
<dbReference type="InterPro" id="IPR038555">
    <property type="entry name" value="Zincin_1_sf"/>
</dbReference>
<accession>A0ABY8QYU6</accession>
<evidence type="ECO:0000313" key="1">
    <source>
        <dbReference type="EMBL" id="WGW14088.1"/>
    </source>
</evidence>
<evidence type="ECO:0000313" key="2">
    <source>
        <dbReference type="Proteomes" id="UP001209083"/>
    </source>
</evidence>
<sequence length="121" mass="13399">MRPPVPAARSRADRFDQLVLDAAHRLRRTWAEQMAGLQFAVETVPPVDPAPWEFGQVPLGRLYPGDDRQPPHIVVYRRPVETRAADPDDLAELVHDVVVEQVAALLGMEPEQIDPGYAGGS</sequence>
<reference evidence="1 2" key="1">
    <citation type="submission" date="2023-05" db="EMBL/GenBank/DDBJ databases">
        <title>Lithophilousrod everest ZFBP1038 complete genpme.</title>
        <authorList>
            <person name="Tian M."/>
        </authorList>
    </citation>
    <scope>NUCLEOTIDE SEQUENCE [LARGE SCALE GENOMIC DNA]</scope>
    <source>
        <strain evidence="1 2">ZFBP1038</strain>
    </source>
</reference>
<dbReference type="SUPFAM" id="SSF55486">
    <property type="entry name" value="Metalloproteases ('zincins'), catalytic domain"/>
    <property type="match status" value="1"/>
</dbReference>
<dbReference type="InterPro" id="IPR010428">
    <property type="entry name" value="Zincin_1"/>
</dbReference>
<keyword evidence="2" id="KW-1185">Reference proteome</keyword>
<name>A0ABY8QYU6_9MICO</name>
<organism evidence="1 2">
    <name type="scientific">Saxibacter everestensis</name>
    <dbReference type="NCBI Taxonomy" id="2909229"/>
    <lineage>
        <taxon>Bacteria</taxon>
        <taxon>Bacillati</taxon>
        <taxon>Actinomycetota</taxon>
        <taxon>Actinomycetes</taxon>
        <taxon>Micrococcales</taxon>
        <taxon>Brevibacteriaceae</taxon>
        <taxon>Saxibacter</taxon>
    </lineage>
</organism>
<gene>
    <name evidence="1" type="ORF">LWF01_11250</name>
</gene>
<dbReference type="Proteomes" id="UP001209083">
    <property type="component" value="Chromosome"/>
</dbReference>